<sequence length="126" mass="14652">MYERRKDEARVSPSWLATEAMTELDPDREAPPLVYLGCHLELRQIAREFCRKRFEPEDDGEAHDLFPDLQARYPTARSSKDDPEYVKLECLNRDDIAFNVNRLRSEAARKLAHADALEEYGELRAA</sequence>
<name>F7X3E0_SINMM</name>
<dbReference type="PATRIC" id="fig|707241.3.peg.1119"/>
<dbReference type="EMBL" id="CP001830">
    <property type="protein sequence ID" value="AEH78344.1"/>
    <property type="molecule type" value="Genomic_DNA"/>
</dbReference>
<organism evidence="1 2">
    <name type="scientific">Sinorhizobium meliloti (strain SM11)</name>
    <dbReference type="NCBI Taxonomy" id="707241"/>
    <lineage>
        <taxon>Bacteria</taxon>
        <taxon>Pseudomonadati</taxon>
        <taxon>Pseudomonadota</taxon>
        <taxon>Alphaproteobacteria</taxon>
        <taxon>Hyphomicrobiales</taxon>
        <taxon>Rhizobiaceae</taxon>
        <taxon>Sinorhizobium/Ensifer group</taxon>
        <taxon>Sinorhizobium</taxon>
    </lineage>
</organism>
<gene>
    <name evidence="1" type="ordered locus">SM11_chr1067</name>
</gene>
<dbReference type="KEGG" id="smx:SM11_chr1067"/>
<dbReference type="Proteomes" id="UP000009045">
    <property type="component" value="Chromosome"/>
</dbReference>
<reference evidence="1 2" key="1">
    <citation type="journal article" date="2011" name="J. Biotechnol.">
        <title>The complete genome sequence of the dominant Sinorhizobium meliloti field isolate SM11 extends the S. meliloti pan-genome.</title>
        <authorList>
            <person name="Schneiker-Bekel S."/>
            <person name="Wibberg D."/>
            <person name="Bekel T."/>
            <person name="Blom J."/>
            <person name="Linke B."/>
            <person name="Neuweger H."/>
            <person name="Stiens M."/>
            <person name="Vorholter F.J."/>
            <person name="Weidner S."/>
            <person name="Goesmann A."/>
            <person name="Puhler A."/>
            <person name="Schluter A."/>
        </authorList>
    </citation>
    <scope>NUCLEOTIDE SEQUENCE [LARGE SCALE GENOMIC DNA]</scope>
    <source>
        <strain evidence="1 2">SM11</strain>
    </source>
</reference>
<accession>F7X3E0</accession>
<proteinExistence type="predicted"/>
<dbReference type="HOGENOM" id="CLU_1980091_0_0_5"/>
<evidence type="ECO:0000313" key="1">
    <source>
        <dbReference type="EMBL" id="AEH78344.1"/>
    </source>
</evidence>
<protein>
    <submittedName>
        <fullName evidence="1">Uncharacterized protein</fullName>
    </submittedName>
</protein>
<evidence type="ECO:0000313" key="2">
    <source>
        <dbReference type="Proteomes" id="UP000009045"/>
    </source>
</evidence>
<dbReference type="AlphaFoldDB" id="F7X3E0"/>